<keyword evidence="4" id="KW-0378">Hydrolase</keyword>
<keyword evidence="9" id="KW-1185">Reference proteome</keyword>
<accession>A0ABQ7JZX6</accession>
<dbReference type="InterPro" id="IPR002509">
    <property type="entry name" value="NODB_dom"/>
</dbReference>
<keyword evidence="5" id="KW-0119">Carbohydrate metabolism</keyword>
<evidence type="ECO:0000256" key="4">
    <source>
        <dbReference type="ARBA" id="ARBA00022801"/>
    </source>
</evidence>
<dbReference type="PROSITE" id="PS51677">
    <property type="entry name" value="NODB"/>
    <property type="match status" value="1"/>
</dbReference>
<name>A0ABQ7JZX6_9FUNG</name>
<dbReference type="Gene3D" id="3.20.20.370">
    <property type="entry name" value="Glycoside hydrolase/deacetylase"/>
    <property type="match status" value="1"/>
</dbReference>
<comment type="caution">
    <text evidence="8">The sequence shown here is derived from an EMBL/GenBank/DDBJ whole genome shotgun (WGS) entry which is preliminary data.</text>
</comment>
<keyword evidence="2" id="KW-0479">Metal-binding</keyword>
<evidence type="ECO:0000313" key="8">
    <source>
        <dbReference type="EMBL" id="KAG0287448.1"/>
    </source>
</evidence>
<feature type="domain" description="NodB homology" evidence="7">
    <location>
        <begin position="71"/>
        <end position="252"/>
    </location>
</feature>
<protein>
    <recommendedName>
        <fullName evidence="7">NodB homology domain-containing protein</fullName>
    </recommendedName>
</protein>
<feature type="signal peptide" evidence="6">
    <location>
        <begin position="1"/>
        <end position="25"/>
    </location>
</feature>
<dbReference type="CDD" id="cd10951">
    <property type="entry name" value="CE4_ClCDA_like"/>
    <property type="match status" value="1"/>
</dbReference>
<evidence type="ECO:0000259" key="7">
    <source>
        <dbReference type="PROSITE" id="PS51677"/>
    </source>
</evidence>
<keyword evidence="3 6" id="KW-0732">Signal</keyword>
<proteinExistence type="predicted"/>
<dbReference type="Pfam" id="PF01522">
    <property type="entry name" value="Polysacc_deac_1"/>
    <property type="match status" value="1"/>
</dbReference>
<evidence type="ECO:0000256" key="6">
    <source>
        <dbReference type="SAM" id="SignalP"/>
    </source>
</evidence>
<dbReference type="EMBL" id="JAAAIM010000490">
    <property type="protein sequence ID" value="KAG0287448.1"/>
    <property type="molecule type" value="Genomic_DNA"/>
</dbReference>
<evidence type="ECO:0000256" key="5">
    <source>
        <dbReference type="ARBA" id="ARBA00023277"/>
    </source>
</evidence>
<dbReference type="PANTHER" id="PTHR46471:SF2">
    <property type="entry name" value="CHITIN DEACETYLASE-RELATED"/>
    <property type="match status" value="1"/>
</dbReference>
<comment type="cofactor">
    <cofactor evidence="1">
        <name>Co(2+)</name>
        <dbReference type="ChEBI" id="CHEBI:48828"/>
    </cofactor>
</comment>
<dbReference type="Proteomes" id="UP001194696">
    <property type="component" value="Unassembled WGS sequence"/>
</dbReference>
<evidence type="ECO:0000256" key="3">
    <source>
        <dbReference type="ARBA" id="ARBA00022729"/>
    </source>
</evidence>
<evidence type="ECO:0000256" key="1">
    <source>
        <dbReference type="ARBA" id="ARBA00001941"/>
    </source>
</evidence>
<dbReference type="SUPFAM" id="SSF88713">
    <property type="entry name" value="Glycoside hydrolase/deacetylase"/>
    <property type="match status" value="1"/>
</dbReference>
<dbReference type="PANTHER" id="PTHR46471">
    <property type="entry name" value="CHITIN DEACETYLASE"/>
    <property type="match status" value="1"/>
</dbReference>
<evidence type="ECO:0000256" key="2">
    <source>
        <dbReference type="ARBA" id="ARBA00022723"/>
    </source>
</evidence>
<gene>
    <name evidence="8" type="ORF">BGZ96_008634</name>
</gene>
<reference evidence="8 9" key="1">
    <citation type="journal article" date="2020" name="Fungal Divers.">
        <title>Resolving the Mortierellaceae phylogeny through synthesis of multi-gene phylogenetics and phylogenomics.</title>
        <authorList>
            <person name="Vandepol N."/>
            <person name="Liber J."/>
            <person name="Desiro A."/>
            <person name="Na H."/>
            <person name="Kennedy M."/>
            <person name="Barry K."/>
            <person name="Grigoriev I.V."/>
            <person name="Miller A.N."/>
            <person name="O'Donnell K."/>
            <person name="Stajich J.E."/>
            <person name="Bonito G."/>
        </authorList>
    </citation>
    <scope>NUCLEOTIDE SEQUENCE [LARGE SCALE GENOMIC DNA]</scope>
    <source>
        <strain evidence="8 9">AD045</strain>
    </source>
</reference>
<organism evidence="8 9">
    <name type="scientific">Linnemannia gamsii</name>
    <dbReference type="NCBI Taxonomy" id="64522"/>
    <lineage>
        <taxon>Eukaryota</taxon>
        <taxon>Fungi</taxon>
        <taxon>Fungi incertae sedis</taxon>
        <taxon>Mucoromycota</taxon>
        <taxon>Mortierellomycotina</taxon>
        <taxon>Mortierellomycetes</taxon>
        <taxon>Mortierellales</taxon>
        <taxon>Mortierellaceae</taxon>
        <taxon>Linnemannia</taxon>
    </lineage>
</organism>
<dbReference type="InterPro" id="IPR011330">
    <property type="entry name" value="Glyco_hydro/deAcase_b/a-brl"/>
</dbReference>
<evidence type="ECO:0000313" key="9">
    <source>
        <dbReference type="Proteomes" id="UP001194696"/>
    </source>
</evidence>
<feature type="chain" id="PRO_5046106296" description="NodB homology domain-containing protein" evidence="6">
    <location>
        <begin position="26"/>
        <end position="267"/>
    </location>
</feature>
<sequence length="267" mass="29850">MSPFFRLASIAAALLSVTMIAQNHASAIPARVLTPQSSTPELAKMNKDADVHLQYIDKREYGVITSCTVPDTVALTFDDGPYKFTHELLDHLKDAGVMATFFINGKNIGDIYLYEGVVKRAYQEGHQIASHTWGHADLATLSYNEIHDQMSRLDDAIQSIIGVKPLYMRPPYGSLNHVSQNYLNDHGYKIVKWKIDTNDWAHPHDVGASVSEYRHSGGSGFIALQHDTIESTAKYLAPRAIEYVKQNGWRLVTVGECLGVPMANWYR</sequence>